<dbReference type="PANTHER" id="PTHR31677">
    <property type="entry name" value="AP2 DOMAIN CLASS TRANSCRIPTION FACTOR"/>
    <property type="match status" value="1"/>
</dbReference>
<feature type="region of interest" description="Disordered" evidence="6">
    <location>
        <begin position="1"/>
        <end position="74"/>
    </location>
</feature>
<dbReference type="PROSITE" id="PS51032">
    <property type="entry name" value="AP2_ERF"/>
    <property type="match status" value="1"/>
</dbReference>
<dbReference type="CDD" id="cd00018">
    <property type="entry name" value="AP2"/>
    <property type="match status" value="1"/>
</dbReference>
<dbReference type="InterPro" id="IPR001471">
    <property type="entry name" value="AP2/ERF_dom"/>
</dbReference>
<keyword evidence="3" id="KW-0238">DNA-binding</keyword>
<feature type="domain" description="AP2/ERF" evidence="7">
    <location>
        <begin position="72"/>
        <end position="129"/>
    </location>
</feature>
<evidence type="ECO:0000256" key="6">
    <source>
        <dbReference type="SAM" id="MobiDB-lite"/>
    </source>
</evidence>
<dbReference type="GO" id="GO:0003677">
    <property type="term" value="F:DNA binding"/>
    <property type="evidence" value="ECO:0007669"/>
    <property type="project" value="UniProtKB-KW"/>
</dbReference>
<dbReference type="PANTHER" id="PTHR31677:SF196">
    <property type="entry name" value="ETHYLENE-RESPONSIVE TRANSCRIPTION FACTOR ERF109"/>
    <property type="match status" value="1"/>
</dbReference>
<evidence type="ECO:0000256" key="1">
    <source>
        <dbReference type="ARBA" id="ARBA00004123"/>
    </source>
</evidence>
<keyword evidence="4" id="KW-0804">Transcription</keyword>
<comment type="caution">
    <text evidence="8">The sequence shown here is derived from an EMBL/GenBank/DDBJ whole genome shotgun (WGS) entry which is preliminary data.</text>
</comment>
<name>A0A8J5RDH1_ZIZPA</name>
<dbReference type="OrthoDB" id="1925932at2759"/>
<reference evidence="8" key="2">
    <citation type="submission" date="2021-02" db="EMBL/GenBank/DDBJ databases">
        <authorList>
            <person name="Kimball J.A."/>
            <person name="Haas M.W."/>
            <person name="Macchietto M."/>
            <person name="Kono T."/>
            <person name="Duquette J."/>
            <person name="Shao M."/>
        </authorList>
    </citation>
    <scope>NUCLEOTIDE SEQUENCE</scope>
    <source>
        <tissue evidence="8">Fresh leaf tissue</tissue>
    </source>
</reference>
<organism evidence="8 9">
    <name type="scientific">Zizania palustris</name>
    <name type="common">Northern wild rice</name>
    <dbReference type="NCBI Taxonomy" id="103762"/>
    <lineage>
        <taxon>Eukaryota</taxon>
        <taxon>Viridiplantae</taxon>
        <taxon>Streptophyta</taxon>
        <taxon>Embryophyta</taxon>
        <taxon>Tracheophyta</taxon>
        <taxon>Spermatophyta</taxon>
        <taxon>Magnoliopsida</taxon>
        <taxon>Liliopsida</taxon>
        <taxon>Poales</taxon>
        <taxon>Poaceae</taxon>
        <taxon>BOP clade</taxon>
        <taxon>Oryzoideae</taxon>
        <taxon>Oryzeae</taxon>
        <taxon>Zizaniinae</taxon>
        <taxon>Zizania</taxon>
    </lineage>
</organism>
<dbReference type="AlphaFoldDB" id="A0A8J5RDH1"/>
<evidence type="ECO:0000256" key="4">
    <source>
        <dbReference type="ARBA" id="ARBA00023163"/>
    </source>
</evidence>
<keyword evidence="2" id="KW-0805">Transcription regulation</keyword>
<gene>
    <name evidence="8" type="ORF">GUJ93_ZPchr0008g14056</name>
</gene>
<dbReference type="EMBL" id="JAAALK010000290">
    <property type="protein sequence ID" value="KAG8048103.1"/>
    <property type="molecule type" value="Genomic_DNA"/>
</dbReference>
<dbReference type="Proteomes" id="UP000729402">
    <property type="component" value="Unassembled WGS sequence"/>
</dbReference>
<protein>
    <recommendedName>
        <fullName evidence="7">AP2/ERF domain-containing protein</fullName>
    </recommendedName>
</protein>
<evidence type="ECO:0000259" key="7">
    <source>
        <dbReference type="PROSITE" id="PS51032"/>
    </source>
</evidence>
<evidence type="ECO:0000313" key="9">
    <source>
        <dbReference type="Proteomes" id="UP000729402"/>
    </source>
</evidence>
<proteinExistence type="predicted"/>
<accession>A0A8J5RDH1</accession>
<dbReference type="SMART" id="SM00380">
    <property type="entry name" value="AP2"/>
    <property type="match status" value="1"/>
</dbReference>
<evidence type="ECO:0000256" key="5">
    <source>
        <dbReference type="ARBA" id="ARBA00023242"/>
    </source>
</evidence>
<evidence type="ECO:0000313" key="8">
    <source>
        <dbReference type="EMBL" id="KAG8048103.1"/>
    </source>
</evidence>
<dbReference type="GO" id="GO:0005634">
    <property type="term" value="C:nucleus"/>
    <property type="evidence" value="ECO:0007669"/>
    <property type="project" value="UniProtKB-SubCell"/>
</dbReference>
<evidence type="ECO:0000256" key="3">
    <source>
        <dbReference type="ARBA" id="ARBA00023125"/>
    </source>
</evidence>
<evidence type="ECO:0000256" key="2">
    <source>
        <dbReference type="ARBA" id="ARBA00023015"/>
    </source>
</evidence>
<dbReference type="FunFam" id="3.30.730.10:FF:000001">
    <property type="entry name" value="Ethylene-responsive transcription factor 2"/>
    <property type="match status" value="1"/>
</dbReference>
<sequence length="227" mass="24411">MMREFAGMHYWRGGLPPLPPRQRATSPEPEQWQQGAAERTRHRGLPPLPPRQAATLPESPPPQQSAAAERPRYRGVRQRPWGRFAAEIRDPVRAVRVWLGTFDTAEDAARAYDAAAVHFKGSKAKVNFPDEVHTGATPHLAQTQRLAAAATLAAAQPAEPRPTPAPAAAVTREEFPDVSRYAHILQSGDEECYFQSSVHAAGLMPAGVVAVNTVAAAAAAAAIRGSP</sequence>
<dbReference type="GO" id="GO:0003700">
    <property type="term" value="F:DNA-binding transcription factor activity"/>
    <property type="evidence" value="ECO:0007669"/>
    <property type="project" value="InterPro"/>
</dbReference>
<keyword evidence="5" id="KW-0539">Nucleus</keyword>
<dbReference type="Pfam" id="PF00847">
    <property type="entry name" value="AP2"/>
    <property type="match status" value="1"/>
</dbReference>
<reference evidence="8" key="1">
    <citation type="journal article" date="2021" name="bioRxiv">
        <title>Whole Genome Assembly and Annotation of Northern Wild Rice, Zizania palustris L., Supports a Whole Genome Duplication in the Zizania Genus.</title>
        <authorList>
            <person name="Haas M."/>
            <person name="Kono T."/>
            <person name="Macchietto M."/>
            <person name="Millas R."/>
            <person name="McGilp L."/>
            <person name="Shao M."/>
            <person name="Duquette J."/>
            <person name="Hirsch C.N."/>
            <person name="Kimball J."/>
        </authorList>
    </citation>
    <scope>NUCLEOTIDE SEQUENCE</scope>
    <source>
        <tissue evidence="8">Fresh leaf tissue</tissue>
    </source>
</reference>
<keyword evidence="9" id="KW-1185">Reference proteome</keyword>
<comment type="subcellular location">
    <subcellularLocation>
        <location evidence="1">Nucleus</location>
    </subcellularLocation>
</comment>